<dbReference type="OrthoDB" id="9782128at2"/>
<dbReference type="SMART" id="SM00855">
    <property type="entry name" value="PGAM"/>
    <property type="match status" value="1"/>
</dbReference>
<evidence type="ECO:0000256" key="3">
    <source>
        <dbReference type="PIRSR" id="PIRSR613078-2"/>
    </source>
</evidence>
<dbReference type="CDD" id="cd07067">
    <property type="entry name" value="HP_PGM_like"/>
    <property type="match status" value="1"/>
</dbReference>
<name>A0A426DAK3_9LACO</name>
<dbReference type="InterPro" id="IPR051695">
    <property type="entry name" value="Phosphoglycerate_Mutase"/>
</dbReference>
<dbReference type="Proteomes" id="UP000283633">
    <property type="component" value="Unassembled WGS sequence"/>
</dbReference>
<keyword evidence="1" id="KW-0378">Hydrolase</keyword>
<dbReference type="Pfam" id="PF00300">
    <property type="entry name" value="His_Phos_1"/>
    <property type="match status" value="1"/>
</dbReference>
<dbReference type="AlphaFoldDB" id="A0A426DAK3"/>
<dbReference type="InterPro" id="IPR029033">
    <property type="entry name" value="His_PPase_superfam"/>
</dbReference>
<feature type="active site" description="Proton donor/acceptor" evidence="2">
    <location>
        <position position="84"/>
    </location>
</feature>
<dbReference type="GO" id="GO:0043456">
    <property type="term" value="P:regulation of pentose-phosphate shunt"/>
    <property type="evidence" value="ECO:0007669"/>
    <property type="project" value="TreeGrafter"/>
</dbReference>
<dbReference type="InterPro" id="IPR013078">
    <property type="entry name" value="His_Pase_superF_clade-1"/>
</dbReference>
<reference evidence="4 5" key="1">
    <citation type="submission" date="2018-08" db="EMBL/GenBank/DDBJ databases">
        <title>Genome Lactobacillus garii FI11369.</title>
        <authorList>
            <person name="Diaz M."/>
            <person name="Narbad A."/>
        </authorList>
    </citation>
    <scope>NUCLEOTIDE SEQUENCE [LARGE SCALE GENOMIC DNA]</scope>
    <source>
        <strain evidence="4 5">FI11369</strain>
    </source>
</reference>
<dbReference type="EMBL" id="QWZQ01000002">
    <property type="protein sequence ID" value="RRK11658.1"/>
    <property type="molecule type" value="Genomic_DNA"/>
</dbReference>
<dbReference type="RefSeq" id="WP_125070753.1">
    <property type="nucleotide sequence ID" value="NZ_QWZQ01000002.1"/>
</dbReference>
<protein>
    <submittedName>
        <fullName evidence="4">Histidine phosphatase family protein</fullName>
    </submittedName>
</protein>
<organism evidence="4 5">
    <name type="scientific">Lactiplantibacillus garii</name>
    <dbReference type="NCBI Taxonomy" id="2306423"/>
    <lineage>
        <taxon>Bacteria</taxon>
        <taxon>Bacillati</taxon>
        <taxon>Bacillota</taxon>
        <taxon>Bacilli</taxon>
        <taxon>Lactobacillales</taxon>
        <taxon>Lactobacillaceae</taxon>
        <taxon>Lactiplantibacillus</taxon>
    </lineage>
</organism>
<dbReference type="Gene3D" id="3.40.50.1240">
    <property type="entry name" value="Phosphoglycerate mutase-like"/>
    <property type="match status" value="1"/>
</dbReference>
<evidence type="ECO:0000313" key="5">
    <source>
        <dbReference type="Proteomes" id="UP000283633"/>
    </source>
</evidence>
<evidence type="ECO:0000256" key="1">
    <source>
        <dbReference type="ARBA" id="ARBA00022801"/>
    </source>
</evidence>
<accession>A0A426DAK3</accession>
<dbReference type="PANTHER" id="PTHR46517">
    <property type="entry name" value="FRUCTOSE-2,6-BISPHOSPHATASE TIGAR"/>
    <property type="match status" value="1"/>
</dbReference>
<dbReference type="GO" id="GO:0005829">
    <property type="term" value="C:cytosol"/>
    <property type="evidence" value="ECO:0007669"/>
    <property type="project" value="TreeGrafter"/>
</dbReference>
<dbReference type="GO" id="GO:0045820">
    <property type="term" value="P:negative regulation of glycolytic process"/>
    <property type="evidence" value="ECO:0007669"/>
    <property type="project" value="TreeGrafter"/>
</dbReference>
<evidence type="ECO:0000313" key="4">
    <source>
        <dbReference type="EMBL" id="RRK11658.1"/>
    </source>
</evidence>
<proteinExistence type="predicted"/>
<evidence type="ECO:0000256" key="2">
    <source>
        <dbReference type="PIRSR" id="PIRSR613078-1"/>
    </source>
</evidence>
<dbReference type="PANTHER" id="PTHR46517:SF1">
    <property type="entry name" value="FRUCTOSE-2,6-BISPHOSPHATASE TIGAR"/>
    <property type="match status" value="1"/>
</dbReference>
<feature type="active site" description="Tele-phosphohistidine intermediate" evidence="2">
    <location>
        <position position="8"/>
    </location>
</feature>
<comment type="caution">
    <text evidence="4">The sequence shown here is derived from an EMBL/GenBank/DDBJ whole genome shotgun (WGS) entry which is preliminary data.</text>
</comment>
<feature type="binding site" evidence="3">
    <location>
        <position position="58"/>
    </location>
    <ligand>
        <name>substrate</name>
    </ligand>
</feature>
<keyword evidence="5" id="KW-1185">Reference proteome</keyword>
<sequence length="222" mass="24804">MEIYFIRHGQTQYNLEQRFQGGGCDSPLLASGVTGAKQAGAYLKDTRFAKVYSSPQLRALNTAKYVVAPNRWQPAITLDSRFKEMDFGRWEGQIERTAEPRDQYDLCVERPEKYQPELAAGGESYPEFLERVTAAVYDAVATVGLDCPLPLLIVSHGLTTTFGIKALMNVPIKDLRKPFVVNGQALNANGAGIVDNDSLTVLETHDNQTFTIKRWNETSYLH</sequence>
<dbReference type="GO" id="GO:0004331">
    <property type="term" value="F:fructose-2,6-bisphosphate 2-phosphatase activity"/>
    <property type="evidence" value="ECO:0007669"/>
    <property type="project" value="TreeGrafter"/>
</dbReference>
<gene>
    <name evidence="4" type="ORF">D1831_00870</name>
</gene>
<dbReference type="SUPFAM" id="SSF53254">
    <property type="entry name" value="Phosphoglycerate mutase-like"/>
    <property type="match status" value="1"/>
</dbReference>
<feature type="binding site" evidence="3">
    <location>
        <begin position="7"/>
        <end position="14"/>
    </location>
    <ligand>
        <name>substrate</name>
    </ligand>
</feature>